<dbReference type="PROSITE" id="PS50949">
    <property type="entry name" value="HTH_GNTR"/>
    <property type="match status" value="1"/>
</dbReference>
<dbReference type="Gene3D" id="1.10.10.10">
    <property type="entry name" value="Winged helix-like DNA-binding domain superfamily/Winged helix DNA-binding domain"/>
    <property type="match status" value="1"/>
</dbReference>
<sequence length="119" mass="12572">MFMKVDSSSDERLFAQLAASIRADAAAGRLRPGDRLPSARDVAESLGVNVHTVLHAYQELRDEGLIELRRGRGAVVTEAAAPLAALHADIEALVAKAKALGLSPETLAACVRETAHDSC</sequence>
<dbReference type="SUPFAM" id="SSF46785">
    <property type="entry name" value="Winged helix' DNA-binding domain"/>
    <property type="match status" value="1"/>
</dbReference>
<dbReference type="PANTHER" id="PTHR38445">
    <property type="entry name" value="HTH-TYPE TRANSCRIPTIONAL REPRESSOR YTRA"/>
    <property type="match status" value="1"/>
</dbReference>
<organism evidence="5 6">
    <name type="scientific">Arthrobacter zhaoxinii</name>
    <dbReference type="NCBI Taxonomy" id="2964616"/>
    <lineage>
        <taxon>Bacteria</taxon>
        <taxon>Bacillati</taxon>
        <taxon>Actinomycetota</taxon>
        <taxon>Actinomycetes</taxon>
        <taxon>Micrococcales</taxon>
        <taxon>Micrococcaceae</taxon>
        <taxon>Arthrobacter</taxon>
    </lineage>
</organism>
<evidence type="ECO:0000313" key="5">
    <source>
        <dbReference type="EMBL" id="UWX97815.1"/>
    </source>
</evidence>
<accession>A0ABY5YVZ7</accession>
<keyword evidence="6" id="KW-1185">Reference proteome</keyword>
<evidence type="ECO:0000256" key="3">
    <source>
        <dbReference type="ARBA" id="ARBA00023163"/>
    </source>
</evidence>
<dbReference type="SMART" id="SM00345">
    <property type="entry name" value="HTH_GNTR"/>
    <property type="match status" value="1"/>
</dbReference>
<evidence type="ECO:0000313" key="6">
    <source>
        <dbReference type="Proteomes" id="UP001059859"/>
    </source>
</evidence>
<gene>
    <name evidence="5" type="ORF">N2K95_03775</name>
</gene>
<protein>
    <submittedName>
        <fullName evidence="5">GntR family transcriptional regulator</fullName>
    </submittedName>
</protein>
<feature type="domain" description="HTH gntR-type" evidence="4">
    <location>
        <begin position="11"/>
        <end position="79"/>
    </location>
</feature>
<evidence type="ECO:0000256" key="1">
    <source>
        <dbReference type="ARBA" id="ARBA00023015"/>
    </source>
</evidence>
<keyword evidence="3" id="KW-0804">Transcription</keyword>
<proteinExistence type="predicted"/>
<name>A0ABY5YVZ7_9MICC</name>
<evidence type="ECO:0000259" key="4">
    <source>
        <dbReference type="PROSITE" id="PS50949"/>
    </source>
</evidence>
<dbReference type="InterPro" id="IPR036388">
    <property type="entry name" value="WH-like_DNA-bd_sf"/>
</dbReference>
<dbReference type="PANTHER" id="PTHR38445:SF7">
    <property type="entry name" value="GNTR-FAMILY TRANSCRIPTIONAL REGULATOR"/>
    <property type="match status" value="1"/>
</dbReference>
<dbReference type="Pfam" id="PF00392">
    <property type="entry name" value="GntR"/>
    <property type="match status" value="1"/>
</dbReference>
<dbReference type="InterPro" id="IPR000524">
    <property type="entry name" value="Tscrpt_reg_HTH_GntR"/>
</dbReference>
<dbReference type="InterPro" id="IPR036390">
    <property type="entry name" value="WH_DNA-bd_sf"/>
</dbReference>
<dbReference type="Proteomes" id="UP001059859">
    <property type="component" value="Chromosome"/>
</dbReference>
<keyword evidence="2" id="KW-0238">DNA-binding</keyword>
<keyword evidence="1" id="KW-0805">Transcription regulation</keyword>
<dbReference type="EMBL" id="CP104275">
    <property type="protein sequence ID" value="UWX97815.1"/>
    <property type="molecule type" value="Genomic_DNA"/>
</dbReference>
<dbReference type="CDD" id="cd07377">
    <property type="entry name" value="WHTH_GntR"/>
    <property type="match status" value="1"/>
</dbReference>
<evidence type="ECO:0000256" key="2">
    <source>
        <dbReference type="ARBA" id="ARBA00023125"/>
    </source>
</evidence>
<reference evidence="5" key="1">
    <citation type="submission" date="2022-09" db="EMBL/GenBank/DDBJ databases">
        <title>Novel species in genus Arthrobacter.</title>
        <authorList>
            <person name="Liu Y."/>
        </authorList>
    </citation>
    <scope>NUCLEOTIDE SEQUENCE</scope>
    <source>
        <strain evidence="5">Zg-Y815</strain>
    </source>
</reference>